<evidence type="ECO:0000313" key="2">
    <source>
        <dbReference type="EMBL" id="RRR17443.1"/>
    </source>
</evidence>
<evidence type="ECO:0000256" key="1">
    <source>
        <dbReference type="SAM" id="MobiDB-lite"/>
    </source>
</evidence>
<dbReference type="AlphaFoldDB" id="A0A3R8X4B8"/>
<organism evidence="2 3">
    <name type="scientific">Brachybacterium paraconglomeratum</name>
    <dbReference type="NCBI Taxonomy" id="173362"/>
    <lineage>
        <taxon>Bacteria</taxon>
        <taxon>Bacillati</taxon>
        <taxon>Actinomycetota</taxon>
        <taxon>Actinomycetes</taxon>
        <taxon>Micrococcales</taxon>
        <taxon>Dermabacteraceae</taxon>
        <taxon>Brachybacterium</taxon>
    </lineage>
</organism>
<name>A0A3R8X4B8_9MICO</name>
<reference evidence="2 3" key="1">
    <citation type="submission" date="2018-07" db="EMBL/GenBank/DDBJ databases">
        <title>Brachybacteriurn paraconglorneratum KCTC 9916.</title>
        <authorList>
            <person name="Li Y."/>
        </authorList>
    </citation>
    <scope>NUCLEOTIDE SEQUENCE [LARGE SCALE GENOMIC DNA]</scope>
    <source>
        <strain evidence="2 3">KCTC 9916</strain>
    </source>
</reference>
<gene>
    <name evidence="2" type="ORF">DS079_13855</name>
</gene>
<dbReference type="RefSeq" id="WP_126988445.1">
    <property type="nucleotide sequence ID" value="NZ_ML133860.1"/>
</dbReference>
<protein>
    <submittedName>
        <fullName evidence="2">Uncharacterized protein</fullName>
    </submittedName>
</protein>
<evidence type="ECO:0000313" key="3">
    <source>
        <dbReference type="Proteomes" id="UP000274327"/>
    </source>
</evidence>
<proteinExistence type="predicted"/>
<dbReference type="EMBL" id="QOCI01000013">
    <property type="protein sequence ID" value="RRR17443.1"/>
    <property type="molecule type" value="Genomic_DNA"/>
</dbReference>
<comment type="caution">
    <text evidence="2">The sequence shown here is derived from an EMBL/GenBank/DDBJ whole genome shotgun (WGS) entry which is preliminary data.</text>
</comment>
<accession>A0A3R8X4B8</accession>
<feature type="compositionally biased region" description="Gly residues" evidence="1">
    <location>
        <begin position="1"/>
        <end position="11"/>
    </location>
</feature>
<feature type="region of interest" description="Disordered" evidence="1">
    <location>
        <begin position="1"/>
        <end position="22"/>
    </location>
</feature>
<dbReference type="Proteomes" id="UP000274327">
    <property type="component" value="Unassembled WGS sequence"/>
</dbReference>
<keyword evidence="3" id="KW-1185">Reference proteome</keyword>
<sequence>MMHLADGGGRITGTKDENDDPIWFAEQCPSNALRLETYRTDAEEAGDTERADLFGRAQSDSTKGAELAEGLLARRLGAR</sequence>
<dbReference type="GeneID" id="78122101"/>